<dbReference type="EMBL" id="CAICTM010000324">
    <property type="protein sequence ID" value="CAB9507909.1"/>
    <property type="molecule type" value="Genomic_DNA"/>
</dbReference>
<evidence type="ECO:0000256" key="1">
    <source>
        <dbReference type="SAM" id="MobiDB-lite"/>
    </source>
</evidence>
<organism evidence="2 3">
    <name type="scientific">Seminavis robusta</name>
    <dbReference type="NCBI Taxonomy" id="568900"/>
    <lineage>
        <taxon>Eukaryota</taxon>
        <taxon>Sar</taxon>
        <taxon>Stramenopiles</taxon>
        <taxon>Ochrophyta</taxon>
        <taxon>Bacillariophyta</taxon>
        <taxon>Bacillariophyceae</taxon>
        <taxon>Bacillariophycidae</taxon>
        <taxon>Naviculales</taxon>
        <taxon>Naviculaceae</taxon>
        <taxon>Seminavis</taxon>
    </lineage>
</organism>
<feature type="region of interest" description="Disordered" evidence="1">
    <location>
        <begin position="87"/>
        <end position="112"/>
    </location>
</feature>
<sequence>MPSTNGRLHFSLWNRIIHGRHSHDDDEETVCLDRNNGVDMIHVRRIPMEVVDESDDTANSTVPPPFMEPHPTRFWIYNKAHGHHHNIIGENAGMSPRGPRRWTAASANKQRD</sequence>
<evidence type="ECO:0000313" key="3">
    <source>
        <dbReference type="Proteomes" id="UP001153069"/>
    </source>
</evidence>
<evidence type="ECO:0000313" key="2">
    <source>
        <dbReference type="EMBL" id="CAB9507909.1"/>
    </source>
</evidence>
<comment type="caution">
    <text evidence="2">The sequence shown here is derived from an EMBL/GenBank/DDBJ whole genome shotgun (WGS) entry which is preliminary data.</text>
</comment>
<proteinExistence type="predicted"/>
<reference evidence="2" key="1">
    <citation type="submission" date="2020-06" db="EMBL/GenBank/DDBJ databases">
        <authorList>
            <consortium name="Plant Systems Biology data submission"/>
        </authorList>
    </citation>
    <scope>NUCLEOTIDE SEQUENCE</scope>
    <source>
        <strain evidence="2">D6</strain>
    </source>
</reference>
<dbReference type="Proteomes" id="UP001153069">
    <property type="component" value="Unassembled WGS sequence"/>
</dbReference>
<accession>A0A9N8DSS2</accession>
<protein>
    <submittedName>
        <fullName evidence="2">Uncharacterized protein</fullName>
    </submittedName>
</protein>
<name>A0A9N8DSS2_9STRA</name>
<keyword evidence="3" id="KW-1185">Reference proteome</keyword>
<dbReference type="AlphaFoldDB" id="A0A9N8DSS2"/>
<gene>
    <name evidence="2" type="ORF">SEMRO_325_G117730.1</name>
</gene>